<organism evidence="4 6">
    <name type="scientific">Phytophthora rubi</name>
    <dbReference type="NCBI Taxonomy" id="129364"/>
    <lineage>
        <taxon>Eukaryota</taxon>
        <taxon>Sar</taxon>
        <taxon>Stramenopiles</taxon>
        <taxon>Oomycota</taxon>
        <taxon>Peronosporomycetes</taxon>
        <taxon>Peronosporales</taxon>
        <taxon>Peronosporaceae</taxon>
        <taxon>Phytophthora</taxon>
    </lineage>
</organism>
<keyword evidence="6" id="KW-1185">Reference proteome</keyword>
<dbReference type="EMBL" id="QXFT01002628">
    <property type="protein sequence ID" value="KAE9295347.1"/>
    <property type="molecule type" value="Genomic_DNA"/>
</dbReference>
<proteinExistence type="predicted"/>
<dbReference type="Proteomes" id="UP000435112">
    <property type="component" value="Unassembled WGS sequence"/>
</dbReference>
<comment type="caution">
    <text evidence="4">The sequence shown here is derived from an EMBL/GenBank/DDBJ whole genome shotgun (WGS) entry which is preliminary data.</text>
</comment>
<dbReference type="AlphaFoldDB" id="A0A6A4CQB6"/>
<evidence type="ECO:0000256" key="1">
    <source>
        <dbReference type="SAM" id="SignalP"/>
    </source>
</evidence>
<reference evidence="4 6" key="1">
    <citation type="submission" date="2018-08" db="EMBL/GenBank/DDBJ databases">
        <title>Genomic investigation of the strawberry pathogen Phytophthora fragariae indicates pathogenicity is determined by transcriptional variation in three key races.</title>
        <authorList>
            <person name="Adams T.M."/>
            <person name="Armitage A.D."/>
            <person name="Sobczyk M.K."/>
            <person name="Bates H.J."/>
            <person name="Dunwell J.M."/>
            <person name="Nellist C.F."/>
            <person name="Harrison R.J."/>
        </authorList>
    </citation>
    <scope>NUCLEOTIDE SEQUENCE [LARGE SCALE GENOMIC DNA]</scope>
    <source>
        <strain evidence="3 5">SCRP249</strain>
        <strain evidence="2 7">SCRP324</strain>
        <strain evidence="4 6">SCRP333</strain>
    </source>
</reference>
<evidence type="ECO:0000313" key="2">
    <source>
        <dbReference type="EMBL" id="KAE8977021.1"/>
    </source>
</evidence>
<accession>A0A6A4CQB6</accession>
<evidence type="ECO:0000313" key="7">
    <source>
        <dbReference type="Proteomes" id="UP000435112"/>
    </source>
</evidence>
<dbReference type="Proteomes" id="UP000434957">
    <property type="component" value="Unassembled WGS sequence"/>
</dbReference>
<evidence type="ECO:0000313" key="4">
    <source>
        <dbReference type="EMBL" id="KAE9295347.1"/>
    </source>
</evidence>
<feature type="chain" id="PRO_5036167288" description="Secreted protein" evidence="1">
    <location>
        <begin position="23"/>
        <end position="97"/>
    </location>
</feature>
<name>A0A6A4CQB6_9STRA</name>
<dbReference type="PROSITE" id="PS51257">
    <property type="entry name" value="PROKAR_LIPOPROTEIN"/>
    <property type="match status" value="1"/>
</dbReference>
<evidence type="ECO:0008006" key="8">
    <source>
        <dbReference type="Google" id="ProtNLM"/>
    </source>
</evidence>
<evidence type="ECO:0000313" key="5">
    <source>
        <dbReference type="Proteomes" id="UP000429607"/>
    </source>
</evidence>
<dbReference type="EMBL" id="QXFU01003248">
    <property type="protein sequence ID" value="KAE8977021.1"/>
    <property type="molecule type" value="Genomic_DNA"/>
</dbReference>
<sequence>MPTCKHTLVVWAGARTLLGCLSLLGCKVRWGGGSRSSVGIHRRDGLQVVVVQNVAQPARRVQVVAGRPVVHIYCSRNDSQACGSRPRPCAACTGSTC</sequence>
<gene>
    <name evidence="3" type="ORF">PR001_g19166</name>
    <name evidence="2" type="ORF">PR002_g25142</name>
    <name evidence="4" type="ORF">PR003_g24039</name>
</gene>
<protein>
    <recommendedName>
        <fullName evidence="8">Secreted protein</fullName>
    </recommendedName>
</protein>
<feature type="signal peptide" evidence="1">
    <location>
        <begin position="1"/>
        <end position="22"/>
    </location>
</feature>
<evidence type="ECO:0000313" key="3">
    <source>
        <dbReference type="EMBL" id="KAE8999019.1"/>
    </source>
</evidence>
<dbReference type="Proteomes" id="UP000429607">
    <property type="component" value="Unassembled WGS sequence"/>
</dbReference>
<keyword evidence="1" id="KW-0732">Signal</keyword>
<evidence type="ECO:0000313" key="6">
    <source>
        <dbReference type="Proteomes" id="UP000434957"/>
    </source>
</evidence>
<dbReference type="EMBL" id="QXFV01001753">
    <property type="protein sequence ID" value="KAE8999019.1"/>
    <property type="molecule type" value="Genomic_DNA"/>
</dbReference>